<organism evidence="1 2">
    <name type="scientific">Antarctobacter heliothermus</name>
    <dbReference type="NCBI Taxonomy" id="74033"/>
    <lineage>
        <taxon>Bacteria</taxon>
        <taxon>Pseudomonadati</taxon>
        <taxon>Pseudomonadota</taxon>
        <taxon>Alphaproteobacteria</taxon>
        <taxon>Rhodobacterales</taxon>
        <taxon>Roseobacteraceae</taxon>
        <taxon>Antarctobacter</taxon>
    </lineage>
</organism>
<evidence type="ECO:0000313" key="2">
    <source>
        <dbReference type="Proteomes" id="UP000198440"/>
    </source>
</evidence>
<proteinExistence type="predicted"/>
<dbReference type="RefSeq" id="WP_170940945.1">
    <property type="nucleotide sequence ID" value="NZ_FZON01000001.1"/>
</dbReference>
<evidence type="ECO:0000313" key="1">
    <source>
        <dbReference type="EMBL" id="SNR97589.1"/>
    </source>
</evidence>
<dbReference type="Proteomes" id="UP000198440">
    <property type="component" value="Unassembled WGS sequence"/>
</dbReference>
<sequence length="52" mass="6003">MTLFSDIRIRMNKHAQFRATVRELESLDAVTARDLDIAPSEIRRIARQAVYG</sequence>
<reference evidence="1 2" key="1">
    <citation type="submission" date="2017-06" db="EMBL/GenBank/DDBJ databases">
        <authorList>
            <person name="Kim H.J."/>
            <person name="Triplett B.A."/>
        </authorList>
    </citation>
    <scope>NUCLEOTIDE SEQUENCE [LARGE SCALE GENOMIC DNA]</scope>
    <source>
        <strain evidence="1 2">DSM 11445</strain>
    </source>
</reference>
<protein>
    <recommendedName>
        <fullName evidence="3">DUF1127 domain-containing protein</fullName>
    </recommendedName>
</protein>
<dbReference type="AlphaFoldDB" id="A0A239APV9"/>
<dbReference type="EMBL" id="FZON01000001">
    <property type="protein sequence ID" value="SNR97589.1"/>
    <property type="molecule type" value="Genomic_DNA"/>
</dbReference>
<evidence type="ECO:0008006" key="3">
    <source>
        <dbReference type="Google" id="ProtNLM"/>
    </source>
</evidence>
<name>A0A239APV9_9RHOB</name>
<gene>
    <name evidence="1" type="ORF">SAMN04488078_100154</name>
</gene>
<accession>A0A239APV9</accession>